<keyword evidence="1" id="KW-0732">Signal</keyword>
<reference evidence="2 3" key="1">
    <citation type="submission" date="2016-08" db="EMBL/GenBank/DDBJ databases">
        <title>Genomes of anaerobic fungi encode conserved fungal cellulosomes for biomass hydrolysis.</title>
        <authorList>
            <consortium name="DOE Joint Genome Institute"/>
            <person name="Haitjema C.H."/>
            <person name="Gilmore S.P."/>
            <person name="Henske J.K."/>
            <person name="Solomon K.V."/>
            <person name="De Groot R."/>
            <person name="Kuo A."/>
            <person name="Mondo S.J."/>
            <person name="Salamov A.A."/>
            <person name="Labutti K."/>
            <person name="Zhao Z."/>
            <person name="Chiniquy J."/>
            <person name="Barry K."/>
            <person name="Brewer H.M."/>
            <person name="Purvine S.O."/>
            <person name="Wright A.T."/>
            <person name="Boxma B."/>
            <person name="Van Alen T."/>
            <person name="Hackstein J.H."/>
            <person name="Baker S.E."/>
            <person name="Grigoriev I.V."/>
            <person name="O'Malley M.A."/>
        </authorList>
    </citation>
    <scope>NUCLEOTIDE SEQUENCE [LARGE SCALE GENOMIC DNA]</scope>
    <source>
        <strain evidence="3">finn</strain>
    </source>
</reference>
<protein>
    <recommendedName>
        <fullName evidence="4">Transglutaminase-like domain-containing protein</fullName>
    </recommendedName>
</protein>
<proteinExistence type="predicted"/>
<evidence type="ECO:0000256" key="1">
    <source>
        <dbReference type="SAM" id="SignalP"/>
    </source>
</evidence>
<dbReference type="AlphaFoldDB" id="A0A1Y1V828"/>
<dbReference type="EMBL" id="MCFH01000023">
    <property type="protein sequence ID" value="ORX49617.1"/>
    <property type="molecule type" value="Genomic_DNA"/>
</dbReference>
<evidence type="ECO:0008006" key="4">
    <source>
        <dbReference type="Google" id="ProtNLM"/>
    </source>
</evidence>
<sequence>MKYLGIYLVVAISYLVTVLAGPAPSVYINDKNYEYYAQQGFTECYVTSLTSLAKKSSKLTFEPYVTDSKTGIKYNVGGLMADLTGSVATTIEVPSTLRSSFSISDNILKTAKKLKSVRIASTKDVNVFDNTFNGVSTDINIYGKGVDKMLRNYAKKFLQYNYPDLITDYSKLSEYDTRIYLYNVAKIVKDFKIDLAMKYGDNGAVALFLKQGTTLGISRAVRYLAIASGYSESKIIVAGDDIQHGFCLVKLNSSWYVYDAVKGYYNDRSPWSFFQTMNGYINGTLNPYYGRLYKSDVNTFVKYNAIVGCKEESFSGYEKENLVQWLSKNNKGNLA</sequence>
<keyword evidence="3" id="KW-1185">Reference proteome</keyword>
<accession>A0A1Y1V828</accession>
<feature type="signal peptide" evidence="1">
    <location>
        <begin position="1"/>
        <end position="20"/>
    </location>
</feature>
<dbReference type="OrthoDB" id="10329212at2759"/>
<evidence type="ECO:0000313" key="3">
    <source>
        <dbReference type="Proteomes" id="UP000193719"/>
    </source>
</evidence>
<dbReference type="Proteomes" id="UP000193719">
    <property type="component" value="Unassembled WGS sequence"/>
</dbReference>
<evidence type="ECO:0000313" key="2">
    <source>
        <dbReference type="EMBL" id="ORX49617.1"/>
    </source>
</evidence>
<comment type="caution">
    <text evidence="2">The sequence shown here is derived from an EMBL/GenBank/DDBJ whole genome shotgun (WGS) entry which is preliminary data.</text>
</comment>
<gene>
    <name evidence="2" type="ORF">BCR36DRAFT_583698</name>
</gene>
<reference evidence="2 3" key="2">
    <citation type="submission" date="2016-08" db="EMBL/GenBank/DDBJ databases">
        <title>Pervasive Adenine N6-methylation of Active Genes in Fungi.</title>
        <authorList>
            <consortium name="DOE Joint Genome Institute"/>
            <person name="Mondo S.J."/>
            <person name="Dannebaum R.O."/>
            <person name="Kuo R.C."/>
            <person name="Labutti K."/>
            <person name="Haridas S."/>
            <person name="Kuo A."/>
            <person name="Salamov A."/>
            <person name="Ahrendt S.R."/>
            <person name="Lipzen A."/>
            <person name="Sullivan W."/>
            <person name="Andreopoulos W.B."/>
            <person name="Clum A."/>
            <person name="Lindquist E."/>
            <person name="Daum C."/>
            <person name="Ramamoorthy G.K."/>
            <person name="Gryganskyi A."/>
            <person name="Culley D."/>
            <person name="Magnuson J.K."/>
            <person name="James T.Y."/>
            <person name="O'Malley M.A."/>
            <person name="Stajich J.E."/>
            <person name="Spatafora J.W."/>
            <person name="Visel A."/>
            <person name="Grigoriev I.V."/>
        </authorList>
    </citation>
    <scope>NUCLEOTIDE SEQUENCE [LARGE SCALE GENOMIC DNA]</scope>
    <source>
        <strain evidence="3">finn</strain>
    </source>
</reference>
<feature type="chain" id="PRO_5012440539" description="Transglutaminase-like domain-containing protein" evidence="1">
    <location>
        <begin position="21"/>
        <end position="335"/>
    </location>
</feature>
<name>A0A1Y1V828_9FUNG</name>
<organism evidence="2 3">
    <name type="scientific">Piromyces finnis</name>
    <dbReference type="NCBI Taxonomy" id="1754191"/>
    <lineage>
        <taxon>Eukaryota</taxon>
        <taxon>Fungi</taxon>
        <taxon>Fungi incertae sedis</taxon>
        <taxon>Chytridiomycota</taxon>
        <taxon>Chytridiomycota incertae sedis</taxon>
        <taxon>Neocallimastigomycetes</taxon>
        <taxon>Neocallimastigales</taxon>
        <taxon>Neocallimastigaceae</taxon>
        <taxon>Piromyces</taxon>
    </lineage>
</organism>